<dbReference type="InterPro" id="IPR022062">
    <property type="entry name" value="DUF3618"/>
</dbReference>
<gene>
    <name evidence="1" type="ORF">GCM10010170_001550</name>
</gene>
<accession>A0ABP5SAZ1</accession>
<keyword evidence="2" id="KW-1185">Reference proteome</keyword>
<evidence type="ECO:0000313" key="1">
    <source>
        <dbReference type="EMBL" id="GAA2326601.1"/>
    </source>
</evidence>
<protein>
    <submittedName>
        <fullName evidence="1">Uncharacterized protein</fullName>
    </submittedName>
</protein>
<proteinExistence type="predicted"/>
<evidence type="ECO:0000313" key="2">
    <source>
        <dbReference type="Proteomes" id="UP001501444"/>
    </source>
</evidence>
<organism evidence="1 2">
    <name type="scientific">Dactylosporangium salmoneum</name>
    <dbReference type="NCBI Taxonomy" id="53361"/>
    <lineage>
        <taxon>Bacteria</taxon>
        <taxon>Bacillati</taxon>
        <taxon>Actinomycetota</taxon>
        <taxon>Actinomycetes</taxon>
        <taxon>Micromonosporales</taxon>
        <taxon>Micromonosporaceae</taxon>
        <taxon>Dactylosporangium</taxon>
    </lineage>
</organism>
<comment type="caution">
    <text evidence="1">The sequence shown here is derived from an EMBL/GenBank/DDBJ whole genome shotgun (WGS) entry which is preliminary data.</text>
</comment>
<sequence>MTRSGDARDPRRLQAEIAETREALSGTVEELAARTDVKARAAAAIVRAWHRALSLPGAAAGLVRHRRRAS</sequence>
<name>A0ABP5SAZ1_9ACTN</name>
<dbReference type="RefSeq" id="WP_344610198.1">
    <property type="nucleotide sequence ID" value="NZ_BAAARV010000003.1"/>
</dbReference>
<dbReference type="EMBL" id="BAAARV010000003">
    <property type="protein sequence ID" value="GAA2326601.1"/>
    <property type="molecule type" value="Genomic_DNA"/>
</dbReference>
<dbReference type="Proteomes" id="UP001501444">
    <property type="component" value="Unassembled WGS sequence"/>
</dbReference>
<dbReference type="Pfam" id="PF12277">
    <property type="entry name" value="DUF3618"/>
    <property type="match status" value="1"/>
</dbReference>
<reference evidence="2" key="1">
    <citation type="journal article" date="2019" name="Int. J. Syst. Evol. Microbiol.">
        <title>The Global Catalogue of Microorganisms (GCM) 10K type strain sequencing project: providing services to taxonomists for standard genome sequencing and annotation.</title>
        <authorList>
            <consortium name="The Broad Institute Genomics Platform"/>
            <consortium name="The Broad Institute Genome Sequencing Center for Infectious Disease"/>
            <person name="Wu L."/>
            <person name="Ma J."/>
        </authorList>
    </citation>
    <scope>NUCLEOTIDE SEQUENCE [LARGE SCALE GENOMIC DNA]</scope>
    <source>
        <strain evidence="2">JCM 3272</strain>
    </source>
</reference>